<dbReference type="PANTHER" id="PTHR18964">
    <property type="entry name" value="ROK (REPRESSOR, ORF, KINASE) FAMILY"/>
    <property type="match status" value="1"/>
</dbReference>
<dbReference type="SUPFAM" id="SSF46785">
    <property type="entry name" value="Winged helix' DNA-binding domain"/>
    <property type="match status" value="1"/>
</dbReference>
<keyword evidence="2" id="KW-0808">Transferase</keyword>
<keyword evidence="3" id="KW-1185">Reference proteome</keyword>
<gene>
    <name evidence="2" type="ORF">SAMN05443668_11592</name>
</gene>
<evidence type="ECO:0000313" key="2">
    <source>
        <dbReference type="EMBL" id="SHN46405.1"/>
    </source>
</evidence>
<dbReference type="GO" id="GO:0016301">
    <property type="term" value="F:kinase activity"/>
    <property type="evidence" value="ECO:0007669"/>
    <property type="project" value="UniProtKB-KW"/>
</dbReference>
<dbReference type="STRING" id="134849.SAMN05443668_11592"/>
<dbReference type="Pfam" id="PF00480">
    <property type="entry name" value="ROK"/>
    <property type="match status" value="1"/>
</dbReference>
<dbReference type="EMBL" id="FRCS01000015">
    <property type="protein sequence ID" value="SHN46405.1"/>
    <property type="molecule type" value="Genomic_DNA"/>
</dbReference>
<sequence length="402" mass="41296">MSIIGGVRTSTAADLRSANLSRALRAVHEADSPLTRAELGRRLGCVRATVGALVSDLDALGLVRERAAETTGRRGRPSARLGPAEEGPVVVALEITTHAARTATIPIGGAPCDVTTEALPGREVDAVLDTARSLLARRLDTLTGRHAGVGVAMHGLVDRRTRRVLSAPGLGWADLDLDVLDRLGLPADRRARIDNVANSSALAESVRGRARGVGTVLYLHAAVGLGGALLADGRLVAGRRGLAGEYGHLPFGTGDRLCRCGNRGCWETSVDQVALAEAAGRDATPWTAETVAGEVLADGSRSARDAVARTASALGRGIGALVTAVDPDLVLLAGHAATLFAAASERVHEAAAAACLPLHRSDLPPIETSTLGDDAGLVGAAESVYAVLLDDPATLMTPWTAA</sequence>
<accession>A0A1M7RJ94</accession>
<dbReference type="PANTHER" id="PTHR18964:SF149">
    <property type="entry name" value="BIFUNCTIONAL UDP-N-ACETYLGLUCOSAMINE 2-EPIMERASE_N-ACETYLMANNOSAMINE KINASE"/>
    <property type="match status" value="1"/>
</dbReference>
<dbReference type="Gene3D" id="3.30.420.40">
    <property type="match status" value="2"/>
</dbReference>
<organism evidence="2 3">
    <name type="scientific">Cryptosporangium aurantiacum</name>
    <dbReference type="NCBI Taxonomy" id="134849"/>
    <lineage>
        <taxon>Bacteria</taxon>
        <taxon>Bacillati</taxon>
        <taxon>Actinomycetota</taxon>
        <taxon>Actinomycetes</taxon>
        <taxon>Cryptosporangiales</taxon>
        <taxon>Cryptosporangiaceae</taxon>
        <taxon>Cryptosporangium</taxon>
    </lineage>
</organism>
<protein>
    <submittedName>
        <fullName evidence="2">Sugar kinase of the NBD/HSP70 family, may contain an N-terminal HTH domain</fullName>
    </submittedName>
</protein>
<dbReference type="Gene3D" id="1.10.10.10">
    <property type="entry name" value="Winged helix-like DNA-binding domain superfamily/Winged helix DNA-binding domain"/>
    <property type="match status" value="1"/>
</dbReference>
<name>A0A1M7RJ94_9ACTN</name>
<dbReference type="InterPro" id="IPR043129">
    <property type="entry name" value="ATPase_NBD"/>
</dbReference>
<proteinExistence type="inferred from homology"/>
<keyword evidence="2" id="KW-0418">Kinase</keyword>
<dbReference type="InterPro" id="IPR036390">
    <property type="entry name" value="WH_DNA-bd_sf"/>
</dbReference>
<dbReference type="AlphaFoldDB" id="A0A1M7RJ94"/>
<dbReference type="InterPro" id="IPR000600">
    <property type="entry name" value="ROK"/>
</dbReference>
<evidence type="ECO:0000313" key="3">
    <source>
        <dbReference type="Proteomes" id="UP000184440"/>
    </source>
</evidence>
<evidence type="ECO:0000256" key="1">
    <source>
        <dbReference type="ARBA" id="ARBA00006479"/>
    </source>
</evidence>
<dbReference type="InterPro" id="IPR036388">
    <property type="entry name" value="WH-like_DNA-bd_sf"/>
</dbReference>
<dbReference type="SUPFAM" id="SSF53067">
    <property type="entry name" value="Actin-like ATPase domain"/>
    <property type="match status" value="1"/>
</dbReference>
<comment type="similarity">
    <text evidence="1">Belongs to the ROK (NagC/XylR) family.</text>
</comment>
<dbReference type="Proteomes" id="UP000184440">
    <property type="component" value="Unassembled WGS sequence"/>
</dbReference>
<reference evidence="2 3" key="1">
    <citation type="submission" date="2016-11" db="EMBL/GenBank/DDBJ databases">
        <authorList>
            <person name="Jaros S."/>
            <person name="Januszkiewicz K."/>
            <person name="Wedrychowicz H."/>
        </authorList>
    </citation>
    <scope>NUCLEOTIDE SEQUENCE [LARGE SCALE GENOMIC DNA]</scope>
    <source>
        <strain evidence="2 3">DSM 46144</strain>
    </source>
</reference>
<dbReference type="OrthoDB" id="3189808at2"/>